<keyword evidence="1" id="KW-0472">Membrane</keyword>
<name>A0A840Q8J8_9PSEU</name>
<feature type="transmembrane region" description="Helical" evidence="1">
    <location>
        <begin position="101"/>
        <end position="122"/>
    </location>
</feature>
<reference evidence="2 3" key="1">
    <citation type="submission" date="2020-08" db="EMBL/GenBank/DDBJ databases">
        <title>Sequencing the genomes of 1000 actinobacteria strains.</title>
        <authorList>
            <person name="Klenk H.-P."/>
        </authorList>
    </citation>
    <scope>NUCLEOTIDE SEQUENCE [LARGE SCALE GENOMIC DNA]</scope>
    <source>
        <strain evidence="2 3">DSM 45584</strain>
    </source>
</reference>
<gene>
    <name evidence="2" type="ORF">BJ970_004598</name>
</gene>
<organism evidence="2 3">
    <name type="scientific">Saccharopolyspora phatthalungensis</name>
    <dbReference type="NCBI Taxonomy" id="664693"/>
    <lineage>
        <taxon>Bacteria</taxon>
        <taxon>Bacillati</taxon>
        <taxon>Actinomycetota</taxon>
        <taxon>Actinomycetes</taxon>
        <taxon>Pseudonocardiales</taxon>
        <taxon>Pseudonocardiaceae</taxon>
        <taxon>Saccharopolyspora</taxon>
    </lineage>
</organism>
<dbReference type="AlphaFoldDB" id="A0A840Q8J8"/>
<evidence type="ECO:0000313" key="3">
    <source>
        <dbReference type="Proteomes" id="UP000584374"/>
    </source>
</evidence>
<keyword evidence="1" id="KW-1133">Transmembrane helix</keyword>
<evidence type="ECO:0000256" key="1">
    <source>
        <dbReference type="SAM" id="Phobius"/>
    </source>
</evidence>
<keyword evidence="1" id="KW-0812">Transmembrane</keyword>
<comment type="caution">
    <text evidence="2">The sequence shown here is derived from an EMBL/GenBank/DDBJ whole genome shotgun (WGS) entry which is preliminary data.</text>
</comment>
<feature type="transmembrane region" description="Helical" evidence="1">
    <location>
        <begin position="72"/>
        <end position="89"/>
    </location>
</feature>
<proteinExistence type="predicted"/>
<dbReference type="RefSeq" id="WP_184728094.1">
    <property type="nucleotide sequence ID" value="NZ_JACHIW010000001.1"/>
</dbReference>
<sequence length="140" mass="15025">MLSSVATAFFVFLVVVMPRNGRIRLRTFVAAAFVVLGESGVAFGATGDLLQNALLYLAAGLLFLAEMATSPRNLLIPVLWIVGGIVSFVNRDEIRDWADSVRPWVMVGGVVGALGLGALAAARQRRISRPPYDPHDMTGI</sequence>
<feature type="transmembrane region" description="Helical" evidence="1">
    <location>
        <begin position="41"/>
        <end position="65"/>
    </location>
</feature>
<accession>A0A840Q8J8</accession>
<evidence type="ECO:0000313" key="2">
    <source>
        <dbReference type="EMBL" id="MBB5157064.1"/>
    </source>
</evidence>
<dbReference type="EMBL" id="JACHIW010000001">
    <property type="protein sequence ID" value="MBB5157064.1"/>
    <property type="molecule type" value="Genomic_DNA"/>
</dbReference>
<dbReference type="Proteomes" id="UP000584374">
    <property type="component" value="Unassembled WGS sequence"/>
</dbReference>
<keyword evidence="3" id="KW-1185">Reference proteome</keyword>
<protein>
    <submittedName>
        <fullName evidence="2">Uncharacterized membrane protein HdeD (DUF308 family)</fullName>
    </submittedName>
</protein>